<organism evidence="3 4">
    <name type="scientific">Streptosporangium brasiliense</name>
    <dbReference type="NCBI Taxonomy" id="47480"/>
    <lineage>
        <taxon>Bacteria</taxon>
        <taxon>Bacillati</taxon>
        <taxon>Actinomycetota</taxon>
        <taxon>Actinomycetes</taxon>
        <taxon>Streptosporangiales</taxon>
        <taxon>Streptosporangiaceae</taxon>
        <taxon>Streptosporangium</taxon>
    </lineage>
</organism>
<keyword evidence="4" id="KW-1185">Reference proteome</keyword>
<evidence type="ECO:0000256" key="1">
    <source>
        <dbReference type="ARBA" id="ARBA00006817"/>
    </source>
</evidence>
<reference evidence="3 4" key="1">
    <citation type="submission" date="2023-07" db="EMBL/GenBank/DDBJ databases">
        <title>Sequencing the genomes of 1000 actinobacteria strains.</title>
        <authorList>
            <person name="Klenk H.-P."/>
        </authorList>
    </citation>
    <scope>NUCLEOTIDE SEQUENCE [LARGE SCALE GENOMIC DNA]</scope>
    <source>
        <strain evidence="3 4">DSM 44109</strain>
    </source>
</reference>
<dbReference type="Pfam" id="PF08327">
    <property type="entry name" value="AHSA1"/>
    <property type="match status" value="1"/>
</dbReference>
<feature type="domain" description="Activator of Hsp90 ATPase homologue 1/2-like C-terminal" evidence="2">
    <location>
        <begin position="35"/>
        <end position="125"/>
    </location>
</feature>
<dbReference type="InterPro" id="IPR023393">
    <property type="entry name" value="START-like_dom_sf"/>
</dbReference>
<evidence type="ECO:0000313" key="4">
    <source>
        <dbReference type="Proteomes" id="UP001230426"/>
    </source>
</evidence>
<protein>
    <submittedName>
        <fullName evidence="3">Uncharacterized protein YndB with AHSA1/START domain</fullName>
    </submittedName>
</protein>
<dbReference type="SUPFAM" id="SSF55961">
    <property type="entry name" value="Bet v1-like"/>
    <property type="match status" value="1"/>
</dbReference>
<gene>
    <name evidence="3" type="ORF">J2S55_008704</name>
</gene>
<accession>A0ABT9RK26</accession>
<dbReference type="Proteomes" id="UP001230426">
    <property type="component" value="Unassembled WGS sequence"/>
</dbReference>
<proteinExistence type="inferred from homology"/>
<dbReference type="EMBL" id="JAUSRB010000002">
    <property type="protein sequence ID" value="MDP9869438.1"/>
    <property type="molecule type" value="Genomic_DNA"/>
</dbReference>
<comment type="similarity">
    <text evidence="1">Belongs to the AHA1 family.</text>
</comment>
<dbReference type="RefSeq" id="WP_306873358.1">
    <property type="nucleotide sequence ID" value="NZ_JAUSRB010000002.1"/>
</dbReference>
<dbReference type="InterPro" id="IPR013538">
    <property type="entry name" value="ASHA1/2-like_C"/>
</dbReference>
<evidence type="ECO:0000313" key="3">
    <source>
        <dbReference type="EMBL" id="MDP9869438.1"/>
    </source>
</evidence>
<name>A0ABT9RK26_9ACTN</name>
<comment type="caution">
    <text evidence="3">The sequence shown here is derived from an EMBL/GenBank/DDBJ whole genome shotgun (WGS) entry which is preliminary data.</text>
</comment>
<evidence type="ECO:0000259" key="2">
    <source>
        <dbReference type="Pfam" id="PF08327"/>
    </source>
</evidence>
<sequence>MIDVINQVNAAHREIGDQPVSTGAGRSVLLRRTYDAAIEDVWSACTEPDRIGRWLGPVSGDLRLGGTFQLEGNAGGEILRCEEPHLLKVTWTMGEGMATEVEVRLSKGEDGDTVFELEHASPAEFVDEMLRAYGPGGTIGIGTGWDLALLGLDLHLRGAGLDPATWENAPDVKEFAVCSGQAWGQAIQTAWGTSDDDIAAAVAFATQHYAPHDEAGH</sequence>
<dbReference type="Gene3D" id="3.30.530.20">
    <property type="match status" value="1"/>
</dbReference>